<reference evidence="1" key="1">
    <citation type="submission" date="2020-04" db="EMBL/GenBank/DDBJ databases">
        <authorList>
            <person name="Chiriac C."/>
            <person name="Salcher M."/>
            <person name="Ghai R."/>
            <person name="Kavagutti S V."/>
        </authorList>
    </citation>
    <scope>NUCLEOTIDE SEQUENCE</scope>
</reference>
<evidence type="ECO:0000313" key="1">
    <source>
        <dbReference type="EMBL" id="CAB4155745.1"/>
    </source>
</evidence>
<proteinExistence type="predicted"/>
<gene>
    <name evidence="1" type="ORF">UFOVP658_24</name>
</gene>
<sequence>MPITTLTNETLQIEIKDKWENASKLYGSTFSIPTEEKFSLNEYERAMHVLLVWKREGQKGNPTRMMRTYGVNESSVAEVINNWCDMNITEEDIAEIKTEKRADKYDSFMDWTKDKIFEQYTTEALVEVAGFSYPTVLKFLQDSPSFKKLKKGLWEIRDAKADRESEKK</sequence>
<dbReference type="EMBL" id="LR796639">
    <property type="protein sequence ID" value="CAB4155745.1"/>
    <property type="molecule type" value="Genomic_DNA"/>
</dbReference>
<protein>
    <submittedName>
        <fullName evidence="1">Uncharacterized protein</fullName>
    </submittedName>
</protein>
<organism evidence="1">
    <name type="scientific">uncultured Caudovirales phage</name>
    <dbReference type="NCBI Taxonomy" id="2100421"/>
    <lineage>
        <taxon>Viruses</taxon>
        <taxon>Duplodnaviria</taxon>
        <taxon>Heunggongvirae</taxon>
        <taxon>Uroviricota</taxon>
        <taxon>Caudoviricetes</taxon>
        <taxon>Peduoviridae</taxon>
        <taxon>Maltschvirus</taxon>
        <taxon>Maltschvirus maltsch</taxon>
    </lineage>
</organism>
<accession>A0A6J5NEZ1</accession>
<name>A0A6J5NEZ1_9CAUD</name>